<evidence type="ECO:0000256" key="2">
    <source>
        <dbReference type="ARBA" id="ARBA00022963"/>
    </source>
</evidence>
<evidence type="ECO:0000256" key="6">
    <source>
        <dbReference type="SAM" id="MobiDB-lite"/>
    </source>
</evidence>
<dbReference type="PANTHER" id="PTHR10272:SF7">
    <property type="entry name" value="PHOSPHOLIPASE-RELATED"/>
    <property type="match status" value="1"/>
</dbReference>
<proteinExistence type="inferred from homology"/>
<evidence type="ECO:0000256" key="4">
    <source>
        <dbReference type="PIRNR" id="PIRNR018169"/>
    </source>
</evidence>
<dbReference type="Gene3D" id="3.40.50.1820">
    <property type="entry name" value="alpha/beta hydrolase"/>
    <property type="match status" value="1"/>
</dbReference>
<keyword evidence="8" id="KW-1185">Reference proteome</keyword>
<gene>
    <name evidence="7" type="ORF">MKZ38_001728</name>
</gene>
<feature type="compositionally biased region" description="Basic and acidic residues" evidence="6">
    <location>
        <begin position="558"/>
        <end position="569"/>
    </location>
</feature>
<dbReference type="SUPFAM" id="SSF53474">
    <property type="entry name" value="alpha/beta-Hydrolases"/>
    <property type="match status" value="1"/>
</dbReference>
<evidence type="ECO:0000313" key="7">
    <source>
        <dbReference type="EMBL" id="KAJ2901500.1"/>
    </source>
</evidence>
<dbReference type="InterPro" id="IPR029058">
    <property type="entry name" value="AB_hydrolase_fold"/>
</dbReference>
<dbReference type="Pfam" id="PF03403">
    <property type="entry name" value="PAF-AH_p_II"/>
    <property type="match status" value="1"/>
</dbReference>
<accession>A0AAD5RPU9</accession>
<dbReference type="PANTHER" id="PTHR10272">
    <property type="entry name" value="PLATELET-ACTIVATING FACTOR ACETYLHYDROLASE"/>
    <property type="match status" value="1"/>
</dbReference>
<feature type="active site" description="Charge relay system" evidence="5">
    <location>
        <position position="428"/>
    </location>
</feature>
<keyword evidence="1 4" id="KW-0378">Hydrolase</keyword>
<keyword evidence="3 4" id="KW-0443">Lipid metabolism</keyword>
<dbReference type="GO" id="GO:0003847">
    <property type="term" value="F:1-alkyl-2-acetylglycerophosphocholine esterase activity"/>
    <property type="evidence" value="ECO:0007669"/>
    <property type="project" value="UniProtKB-UniRule"/>
</dbReference>
<keyword evidence="2 4" id="KW-0442">Lipid degradation</keyword>
<reference evidence="7" key="1">
    <citation type="submission" date="2022-07" db="EMBL/GenBank/DDBJ databases">
        <title>Draft genome sequence of Zalerion maritima ATCC 34329, a (micro)plastics degrading marine fungus.</title>
        <authorList>
            <person name="Paco A."/>
            <person name="Goncalves M.F.M."/>
            <person name="Rocha-Santos T.A.P."/>
            <person name="Alves A."/>
        </authorList>
    </citation>
    <scope>NUCLEOTIDE SEQUENCE</scope>
    <source>
        <strain evidence="7">ATCC 34329</strain>
    </source>
</reference>
<comment type="caution">
    <text evidence="7">The sequence shown here is derived from an EMBL/GenBank/DDBJ whole genome shotgun (WGS) entry which is preliminary data.</text>
</comment>
<evidence type="ECO:0000256" key="3">
    <source>
        <dbReference type="ARBA" id="ARBA00023098"/>
    </source>
</evidence>
<feature type="active site" description="Nucleophile" evidence="5">
    <location>
        <position position="284"/>
    </location>
</feature>
<dbReference type="InterPro" id="IPR016715">
    <property type="entry name" value="PAF_acetylhydro_eukaryote"/>
</dbReference>
<organism evidence="7 8">
    <name type="scientific">Zalerion maritima</name>
    <dbReference type="NCBI Taxonomy" id="339359"/>
    <lineage>
        <taxon>Eukaryota</taxon>
        <taxon>Fungi</taxon>
        <taxon>Dikarya</taxon>
        <taxon>Ascomycota</taxon>
        <taxon>Pezizomycotina</taxon>
        <taxon>Sordariomycetes</taxon>
        <taxon>Lulworthiomycetidae</taxon>
        <taxon>Lulworthiales</taxon>
        <taxon>Lulworthiaceae</taxon>
        <taxon>Zalerion</taxon>
    </lineage>
</organism>
<dbReference type="AlphaFoldDB" id="A0AAD5RPU9"/>
<dbReference type="EC" id="3.1.1.47" evidence="4"/>
<feature type="compositionally biased region" description="Polar residues" evidence="6">
    <location>
        <begin position="540"/>
        <end position="555"/>
    </location>
</feature>
<protein>
    <recommendedName>
        <fullName evidence="4">Putative phospholipase</fullName>
        <ecNumber evidence="4">3.1.1.47</ecNumber>
    </recommendedName>
</protein>
<feature type="active site" description="Charge relay system" evidence="5">
    <location>
        <position position="335"/>
    </location>
</feature>
<evidence type="ECO:0000256" key="1">
    <source>
        <dbReference type="ARBA" id="ARBA00022801"/>
    </source>
</evidence>
<evidence type="ECO:0000256" key="5">
    <source>
        <dbReference type="PIRSR" id="PIRSR018169-1"/>
    </source>
</evidence>
<dbReference type="PIRSF" id="PIRSF018169">
    <property type="entry name" value="PAF_acetylhydrolase"/>
    <property type="match status" value="1"/>
</dbReference>
<sequence length="580" mass="63497">MMSYLSRLTPVPSFPSYTGPYTVGTIDVEIPISDLQSPAPAPENADHIQTIQFRIFYPAAQTTTGKKIPWLPNPQRAHLVGYTKFLGLGPMMAEIVSFIPRHLHYTNIPALKNVALYQSSPYNPSPASDSESTAAEESDSRWPTMIFSHGLGGSRNSYSHIAGSVASHGVVVICPEHRDGSSILSFIRDPEATPSYFSRRSSGRTVVPYRRISHDETPEVWAERDSMLRVRCWEMGLLHNAILALDRGQPLTNLNTSTPAKSTQQFRGALDVQRPGSLIFAGHSFGSTTMVQFLKSIFYHAHPTIKSMAHPLYKPSPSSELVQHVTAKTVTVLLDMWCFPLVSPSTPELFTLPLPAYTSTPDCPAPGGSAILAIESEGFYKWTEHLHTMARVISPKPASKVVSPAHFETDDGVKLAEPNFFYVGKSAHMSQSDFCVLFPWFTKKAFGAESPERALRLNQRAIVQMFRSNGISVGGTWVGDMVEDGDKVEGKLPVIEGERKEGEEERATVGDDPAILERSKDGPVEYWHWIDVIGMGSASHAGTNSASNSEMTLTGSGDGEHEMEGEIEPHLASSEGGKAV</sequence>
<dbReference type="GO" id="GO:0016042">
    <property type="term" value="P:lipid catabolic process"/>
    <property type="evidence" value="ECO:0007669"/>
    <property type="project" value="UniProtKB-KW"/>
</dbReference>
<name>A0AAD5RPU9_9PEZI</name>
<comment type="similarity">
    <text evidence="4">Belongs to the serine esterase family.</text>
</comment>
<comment type="catalytic activity">
    <reaction evidence="4">
        <text>a 1-O-alkyl-2-acetyl-sn-glycero-3-phosphocholine + H2O = a 1-O-alkyl-sn-glycero-3-phosphocholine + acetate + H(+)</text>
        <dbReference type="Rhea" id="RHEA:17777"/>
        <dbReference type="ChEBI" id="CHEBI:15377"/>
        <dbReference type="ChEBI" id="CHEBI:15378"/>
        <dbReference type="ChEBI" id="CHEBI:30089"/>
        <dbReference type="ChEBI" id="CHEBI:30909"/>
        <dbReference type="ChEBI" id="CHEBI:36707"/>
        <dbReference type="EC" id="3.1.1.47"/>
    </reaction>
</comment>
<dbReference type="EMBL" id="JAKWBI020000149">
    <property type="protein sequence ID" value="KAJ2901500.1"/>
    <property type="molecule type" value="Genomic_DNA"/>
</dbReference>
<evidence type="ECO:0000313" key="8">
    <source>
        <dbReference type="Proteomes" id="UP001201980"/>
    </source>
</evidence>
<dbReference type="Proteomes" id="UP001201980">
    <property type="component" value="Unassembled WGS sequence"/>
</dbReference>
<feature type="region of interest" description="Disordered" evidence="6">
    <location>
        <begin position="539"/>
        <end position="580"/>
    </location>
</feature>